<dbReference type="Pfam" id="PF24883">
    <property type="entry name" value="NPHP3_N"/>
    <property type="match status" value="1"/>
</dbReference>
<dbReference type="EMBL" id="KN834820">
    <property type="protein sequence ID" value="KIK54072.1"/>
    <property type="molecule type" value="Genomic_DNA"/>
</dbReference>
<dbReference type="AlphaFoldDB" id="A0A0D0C828"/>
<keyword evidence="1" id="KW-0677">Repeat</keyword>
<reference evidence="3 4" key="1">
    <citation type="submission" date="2014-04" db="EMBL/GenBank/DDBJ databases">
        <title>Evolutionary Origins and Diversification of the Mycorrhizal Mutualists.</title>
        <authorList>
            <consortium name="DOE Joint Genome Institute"/>
            <consortium name="Mycorrhizal Genomics Consortium"/>
            <person name="Kohler A."/>
            <person name="Kuo A."/>
            <person name="Nagy L.G."/>
            <person name="Floudas D."/>
            <person name="Copeland A."/>
            <person name="Barry K.W."/>
            <person name="Cichocki N."/>
            <person name="Veneault-Fourrey C."/>
            <person name="LaButti K."/>
            <person name="Lindquist E.A."/>
            <person name="Lipzen A."/>
            <person name="Lundell T."/>
            <person name="Morin E."/>
            <person name="Murat C."/>
            <person name="Riley R."/>
            <person name="Ohm R."/>
            <person name="Sun H."/>
            <person name="Tunlid A."/>
            <person name="Henrissat B."/>
            <person name="Grigoriev I.V."/>
            <person name="Hibbett D.S."/>
            <person name="Martin F."/>
        </authorList>
    </citation>
    <scope>NUCLEOTIDE SEQUENCE [LARGE SCALE GENOMIC DNA]</scope>
    <source>
        <strain evidence="3 4">FD-317 M1</strain>
    </source>
</reference>
<dbReference type="HOGENOM" id="CLU_129974_1_0_1"/>
<sequence length="84" mass="9421">MFQNANKFAIYGGQFTVIAGDEAIKIREWLKAPDCSANRVTAANKKTVGTGIWMLNHEEYKTWKYRPSILWIQGQAGSGKTVLT</sequence>
<protein>
    <recommendedName>
        <fullName evidence="2">Nephrocystin 3-like N-terminal domain-containing protein</fullName>
    </recommendedName>
</protein>
<gene>
    <name evidence="3" type="ORF">GYMLUDRAFT_919638</name>
</gene>
<evidence type="ECO:0000313" key="3">
    <source>
        <dbReference type="EMBL" id="KIK54072.1"/>
    </source>
</evidence>
<evidence type="ECO:0000259" key="2">
    <source>
        <dbReference type="Pfam" id="PF24883"/>
    </source>
</evidence>
<evidence type="ECO:0000256" key="1">
    <source>
        <dbReference type="ARBA" id="ARBA00022737"/>
    </source>
</evidence>
<accession>A0A0D0C828</accession>
<name>A0A0D0C828_9AGAR</name>
<evidence type="ECO:0000313" key="4">
    <source>
        <dbReference type="Proteomes" id="UP000053593"/>
    </source>
</evidence>
<dbReference type="Proteomes" id="UP000053593">
    <property type="component" value="Unassembled WGS sequence"/>
</dbReference>
<dbReference type="InterPro" id="IPR056884">
    <property type="entry name" value="NPHP3-like_N"/>
</dbReference>
<keyword evidence="4" id="KW-1185">Reference proteome</keyword>
<organism evidence="3 4">
    <name type="scientific">Collybiopsis luxurians FD-317 M1</name>
    <dbReference type="NCBI Taxonomy" id="944289"/>
    <lineage>
        <taxon>Eukaryota</taxon>
        <taxon>Fungi</taxon>
        <taxon>Dikarya</taxon>
        <taxon>Basidiomycota</taxon>
        <taxon>Agaricomycotina</taxon>
        <taxon>Agaricomycetes</taxon>
        <taxon>Agaricomycetidae</taxon>
        <taxon>Agaricales</taxon>
        <taxon>Marasmiineae</taxon>
        <taxon>Omphalotaceae</taxon>
        <taxon>Collybiopsis</taxon>
        <taxon>Collybiopsis luxurians</taxon>
    </lineage>
</organism>
<proteinExistence type="predicted"/>
<feature type="domain" description="Nephrocystin 3-like N-terminal" evidence="2">
    <location>
        <begin position="49"/>
        <end position="84"/>
    </location>
</feature>
<dbReference type="OrthoDB" id="448455at2759"/>